<evidence type="ECO:0000313" key="12">
    <source>
        <dbReference type="Proteomes" id="UP000887563"/>
    </source>
</evidence>
<evidence type="ECO:0000256" key="1">
    <source>
        <dbReference type="ARBA" id="ARBA00004123"/>
    </source>
</evidence>
<dbReference type="GO" id="GO:0008270">
    <property type="term" value="F:zinc ion binding"/>
    <property type="evidence" value="ECO:0007669"/>
    <property type="project" value="UniProtKB-KW"/>
</dbReference>
<keyword evidence="5" id="KW-0862">Zinc</keyword>
<protein>
    <submittedName>
        <fullName evidence="13">Uncharacterized protein</fullName>
    </submittedName>
</protein>
<dbReference type="InterPro" id="IPR036236">
    <property type="entry name" value="Znf_C2H2_sf"/>
</dbReference>
<feature type="domain" description="C2H2-type" evidence="10">
    <location>
        <begin position="323"/>
        <end position="350"/>
    </location>
</feature>
<evidence type="ECO:0000256" key="2">
    <source>
        <dbReference type="ARBA" id="ARBA00022723"/>
    </source>
</evidence>
<dbReference type="PROSITE" id="PS50191">
    <property type="entry name" value="CRAL_TRIO"/>
    <property type="match status" value="1"/>
</dbReference>
<dbReference type="PROSITE" id="PS50157">
    <property type="entry name" value="ZINC_FINGER_C2H2_2"/>
    <property type="match status" value="2"/>
</dbReference>
<evidence type="ECO:0000256" key="5">
    <source>
        <dbReference type="ARBA" id="ARBA00022833"/>
    </source>
</evidence>
<dbReference type="Pfam" id="PF00650">
    <property type="entry name" value="CRAL_TRIO"/>
    <property type="match status" value="1"/>
</dbReference>
<dbReference type="SUPFAM" id="SSF52087">
    <property type="entry name" value="CRAL/TRIO domain"/>
    <property type="match status" value="1"/>
</dbReference>
<dbReference type="InterPro" id="IPR001251">
    <property type="entry name" value="CRAL-TRIO_dom"/>
</dbReference>
<keyword evidence="6" id="KW-0238">DNA-binding</keyword>
<accession>A0A914M887</accession>
<dbReference type="CDD" id="cd00170">
    <property type="entry name" value="SEC14"/>
    <property type="match status" value="1"/>
</dbReference>
<keyword evidence="2" id="KW-0479">Metal-binding</keyword>
<evidence type="ECO:0000256" key="8">
    <source>
        <dbReference type="ARBA" id="ARBA00037948"/>
    </source>
</evidence>
<evidence type="ECO:0000256" key="4">
    <source>
        <dbReference type="ARBA" id="ARBA00022771"/>
    </source>
</evidence>
<dbReference type="Pfam" id="PF00096">
    <property type="entry name" value="zf-C2H2"/>
    <property type="match status" value="2"/>
</dbReference>
<keyword evidence="4 9" id="KW-0863">Zinc-finger</keyword>
<keyword evidence="12" id="KW-1185">Reference proteome</keyword>
<dbReference type="SMART" id="SM00355">
    <property type="entry name" value="ZnF_C2H2"/>
    <property type="match status" value="7"/>
</dbReference>
<sequence>MTIKSVTDFDLLRWVYAYKGDVDLAILKFIRHLRIRKIIGLDFIENLNGSGGLDEMAEEYAPMEILGPVNESDGRILLLERSGRFNLEQMVKSIRYSSFMLNRFRLMERIMKEIRLSEERTGKRQSAILLLDLDGMYFHTGLISFITGPYRIMWGTLVEQYPSFLSAIVCFNCTPAMRTLWNACTPFLGDEYRQKVYLLGQENDWREKLPLLELSIPLEAFPKDYGGEREFKIREPKPYQTPILELSPKDLLELEELKIPAGEFLLKTYFLEKCERLHFVLSHERELTINILYSEKRKCPYCEKHYVSMPAFAMHILTHQPKQKCPKCGKLFSRPWLLKGHLRSHTGQKAFGCGNCGKAFSDRSNLRAHLNTHNEIIRRQIEQREKIESMEKKTNTGTFDLSLAPSDATAQKLICELCDASCTDPDNYRIHLQYGHNQLKGKIATDMERGAPVACGRCRERFWTNEGLERHLLMSHHLVTNDLLKKAQNKNDFCCCKLCGKTYSFNILQHMNNEHNIKLNSAETMYCCDICSFKSNSYQKLETHISEQHPKTR</sequence>
<dbReference type="GO" id="GO:0000122">
    <property type="term" value="P:negative regulation of transcription by RNA polymerase II"/>
    <property type="evidence" value="ECO:0007669"/>
    <property type="project" value="UniProtKB-ARBA"/>
</dbReference>
<evidence type="ECO:0000256" key="9">
    <source>
        <dbReference type="PROSITE-ProRule" id="PRU00042"/>
    </source>
</evidence>
<dbReference type="InterPro" id="IPR058960">
    <property type="entry name" value="Ctg-1-like_C"/>
</dbReference>
<evidence type="ECO:0000259" key="11">
    <source>
        <dbReference type="PROSITE" id="PS50191"/>
    </source>
</evidence>
<dbReference type="PANTHER" id="PTHR47159:SF2">
    <property type="entry name" value="CRAL-TRIO DOMAIN-CONTAINING PROTEIN"/>
    <property type="match status" value="1"/>
</dbReference>
<dbReference type="FunFam" id="3.30.160.60:FF:000043">
    <property type="entry name" value="Scratch family zinc finger 2"/>
    <property type="match status" value="1"/>
</dbReference>
<feature type="domain" description="CRAL-TRIO" evidence="11">
    <location>
        <begin position="53"/>
        <end position="233"/>
    </location>
</feature>
<proteinExistence type="inferred from homology"/>
<dbReference type="Gene3D" id="3.30.160.60">
    <property type="entry name" value="Classic Zinc Finger"/>
    <property type="match status" value="3"/>
</dbReference>
<evidence type="ECO:0000259" key="10">
    <source>
        <dbReference type="PROSITE" id="PS50157"/>
    </source>
</evidence>
<comment type="subcellular location">
    <subcellularLocation>
        <location evidence="1">Nucleus</location>
    </subcellularLocation>
</comment>
<keyword evidence="3" id="KW-0677">Repeat</keyword>
<dbReference type="Proteomes" id="UP000887563">
    <property type="component" value="Unplaced"/>
</dbReference>
<dbReference type="PROSITE" id="PS00028">
    <property type="entry name" value="ZINC_FINGER_C2H2_1"/>
    <property type="match status" value="3"/>
</dbReference>
<comment type="similarity">
    <text evidence="8">Belongs to the snail C2H2-type zinc-finger protein family.</text>
</comment>
<organism evidence="12 13">
    <name type="scientific">Meloidogyne incognita</name>
    <name type="common">Southern root-knot nematode worm</name>
    <name type="synonym">Oxyuris incognita</name>
    <dbReference type="NCBI Taxonomy" id="6306"/>
    <lineage>
        <taxon>Eukaryota</taxon>
        <taxon>Metazoa</taxon>
        <taxon>Ecdysozoa</taxon>
        <taxon>Nematoda</taxon>
        <taxon>Chromadorea</taxon>
        <taxon>Rhabditida</taxon>
        <taxon>Tylenchina</taxon>
        <taxon>Tylenchomorpha</taxon>
        <taxon>Tylenchoidea</taxon>
        <taxon>Meloidogynidae</taxon>
        <taxon>Meloidogyninae</taxon>
        <taxon>Meloidogyne</taxon>
        <taxon>Meloidogyne incognita group</taxon>
    </lineage>
</organism>
<dbReference type="FunFam" id="3.30.160.60:FF:001465">
    <property type="entry name" value="Zinc finger protein 560"/>
    <property type="match status" value="1"/>
</dbReference>
<evidence type="ECO:0000313" key="13">
    <source>
        <dbReference type="WBParaSite" id="Minc3s01423g23705"/>
    </source>
</evidence>
<evidence type="ECO:0000256" key="7">
    <source>
        <dbReference type="ARBA" id="ARBA00023242"/>
    </source>
</evidence>
<dbReference type="SUPFAM" id="SSF57667">
    <property type="entry name" value="beta-beta-alpha zinc fingers"/>
    <property type="match status" value="2"/>
</dbReference>
<dbReference type="GO" id="GO:0005634">
    <property type="term" value="C:nucleus"/>
    <property type="evidence" value="ECO:0007669"/>
    <property type="project" value="UniProtKB-SubCell"/>
</dbReference>
<dbReference type="AlphaFoldDB" id="A0A914M887"/>
<dbReference type="InterPro" id="IPR013087">
    <property type="entry name" value="Znf_C2H2_type"/>
</dbReference>
<dbReference type="Pfam" id="PF25883">
    <property type="entry name" value="F28H7_8_C"/>
    <property type="match status" value="1"/>
</dbReference>
<dbReference type="WBParaSite" id="Minc3s01423g23705">
    <property type="protein sequence ID" value="Minc3s01423g23705"/>
    <property type="gene ID" value="Minc3s01423g23705"/>
</dbReference>
<dbReference type="GO" id="GO:0003677">
    <property type="term" value="F:DNA binding"/>
    <property type="evidence" value="ECO:0007669"/>
    <property type="project" value="UniProtKB-KW"/>
</dbReference>
<keyword evidence="7" id="KW-0539">Nucleus</keyword>
<dbReference type="Gene3D" id="3.40.525.10">
    <property type="entry name" value="CRAL-TRIO lipid binding domain"/>
    <property type="match status" value="1"/>
</dbReference>
<dbReference type="InterPro" id="IPR053302">
    <property type="entry name" value="CRAL-TRIO_domain"/>
</dbReference>
<feature type="domain" description="C2H2-type" evidence="10">
    <location>
        <begin position="351"/>
        <end position="373"/>
    </location>
</feature>
<evidence type="ECO:0000256" key="3">
    <source>
        <dbReference type="ARBA" id="ARBA00022737"/>
    </source>
</evidence>
<reference evidence="13" key="1">
    <citation type="submission" date="2022-11" db="UniProtKB">
        <authorList>
            <consortium name="WormBaseParasite"/>
        </authorList>
    </citation>
    <scope>IDENTIFICATION</scope>
</reference>
<dbReference type="PANTHER" id="PTHR47159">
    <property type="entry name" value="PROTEIN CBG07705-RELATED"/>
    <property type="match status" value="1"/>
</dbReference>
<evidence type="ECO:0000256" key="6">
    <source>
        <dbReference type="ARBA" id="ARBA00023125"/>
    </source>
</evidence>
<dbReference type="InterPro" id="IPR036865">
    <property type="entry name" value="CRAL-TRIO_dom_sf"/>
</dbReference>
<name>A0A914M887_MELIC</name>
<dbReference type="SMART" id="SM00516">
    <property type="entry name" value="SEC14"/>
    <property type="match status" value="1"/>
</dbReference>